<name>W2SNJ6_NECAM</name>
<keyword evidence="2" id="KW-1185">Reference proteome</keyword>
<protein>
    <recommendedName>
        <fullName evidence="3">SCP domain-containing protein</fullName>
    </recommendedName>
</protein>
<evidence type="ECO:0008006" key="3">
    <source>
        <dbReference type="Google" id="ProtNLM"/>
    </source>
</evidence>
<evidence type="ECO:0000313" key="2">
    <source>
        <dbReference type="Proteomes" id="UP000053676"/>
    </source>
</evidence>
<dbReference type="SUPFAM" id="SSF55797">
    <property type="entry name" value="PR-1-like"/>
    <property type="match status" value="1"/>
</dbReference>
<dbReference type="InterPro" id="IPR035940">
    <property type="entry name" value="CAP_sf"/>
</dbReference>
<gene>
    <name evidence="1" type="ORF">NECAME_14767</name>
</gene>
<organism evidence="1 2">
    <name type="scientific">Necator americanus</name>
    <name type="common">Human hookworm</name>
    <dbReference type="NCBI Taxonomy" id="51031"/>
    <lineage>
        <taxon>Eukaryota</taxon>
        <taxon>Metazoa</taxon>
        <taxon>Ecdysozoa</taxon>
        <taxon>Nematoda</taxon>
        <taxon>Chromadorea</taxon>
        <taxon>Rhabditida</taxon>
        <taxon>Rhabditina</taxon>
        <taxon>Rhabditomorpha</taxon>
        <taxon>Strongyloidea</taxon>
        <taxon>Ancylostomatidae</taxon>
        <taxon>Bunostominae</taxon>
        <taxon>Necator</taxon>
    </lineage>
</organism>
<reference evidence="2" key="1">
    <citation type="journal article" date="2014" name="Nat. Genet.">
        <title>Genome of the human hookworm Necator americanus.</title>
        <authorList>
            <person name="Tang Y.T."/>
            <person name="Gao X."/>
            <person name="Rosa B.A."/>
            <person name="Abubucker S."/>
            <person name="Hallsworth-Pepin K."/>
            <person name="Martin J."/>
            <person name="Tyagi R."/>
            <person name="Heizer E."/>
            <person name="Zhang X."/>
            <person name="Bhonagiri-Palsikar V."/>
            <person name="Minx P."/>
            <person name="Warren W.C."/>
            <person name="Wang Q."/>
            <person name="Zhan B."/>
            <person name="Hotez P.J."/>
            <person name="Sternberg P.W."/>
            <person name="Dougall A."/>
            <person name="Gaze S.T."/>
            <person name="Mulvenna J."/>
            <person name="Sotillo J."/>
            <person name="Ranganathan S."/>
            <person name="Rabelo E.M."/>
            <person name="Wilson R.K."/>
            <person name="Felgner P.L."/>
            <person name="Bethony J."/>
            <person name="Hawdon J.M."/>
            <person name="Gasser R.B."/>
            <person name="Loukas A."/>
            <person name="Mitreva M."/>
        </authorList>
    </citation>
    <scope>NUCLEOTIDE SEQUENCE [LARGE SCALE GENOMIC DNA]</scope>
</reference>
<sequence>MLDILVIQLRIGTTGFIGYHRLQFSEHHARIRDNVAAPSDKKVVQDIQKLMTQWTETSFEYNFNKTTVVYGNELAAPFARIVYHKSISLGCTITQCAPRKTAYACAYSDRLLAGPMCGIQGCHESVLAQQKQGVHPLNPPASLGKRKVALVRG</sequence>
<dbReference type="Gene3D" id="3.40.33.10">
    <property type="entry name" value="CAP"/>
    <property type="match status" value="1"/>
</dbReference>
<dbReference type="Proteomes" id="UP000053676">
    <property type="component" value="Unassembled WGS sequence"/>
</dbReference>
<dbReference type="KEGG" id="nai:NECAME_14767"/>
<evidence type="ECO:0000313" key="1">
    <source>
        <dbReference type="EMBL" id="ETN70426.1"/>
    </source>
</evidence>
<proteinExistence type="predicted"/>
<accession>W2SNJ6</accession>
<dbReference type="EMBL" id="KI668959">
    <property type="protein sequence ID" value="ETN70426.1"/>
    <property type="molecule type" value="Genomic_DNA"/>
</dbReference>
<dbReference type="AlphaFoldDB" id="W2SNJ6"/>